<organism evidence="2 5">
    <name type="scientific">Pediococcus damnosus</name>
    <dbReference type="NCBI Taxonomy" id="51663"/>
    <lineage>
        <taxon>Bacteria</taxon>
        <taxon>Bacillati</taxon>
        <taxon>Bacillota</taxon>
        <taxon>Bacilli</taxon>
        <taxon>Lactobacillales</taxon>
        <taxon>Lactobacillaceae</taxon>
        <taxon>Pediococcus</taxon>
    </lineage>
</organism>
<reference evidence="4 5" key="1">
    <citation type="journal article" date="2016" name="PLoS ONE">
        <title>The Identification of Novel Diagnostic Marker Genes for the Detection of Beer Spoiling Pediococcus damnosus Strains Using the BlAst Diagnostic Gene findEr.</title>
        <authorList>
            <person name="Behr J."/>
            <person name="Geissler A.J."/>
            <person name="Schmid J."/>
            <person name="Zehe A."/>
            <person name="Vogel R.F."/>
        </authorList>
    </citation>
    <scope>NUCLEOTIDE SEQUENCE [LARGE SCALE GENOMIC DNA]</scope>
    <source>
        <strain evidence="2 5">TMW 2.1533</strain>
        <strain evidence="3 4">TMW 2.1535</strain>
    </source>
</reference>
<sequence length="255" mass="29066">MSSLINQEIYKLCHKKTVQFTPLVLFLAMLVVGIITKNGSDNRFYIEAGYAGFQWITIILIIECASMVAMEFQYGTIKHLIYESNNRMKIYLSKLLTMFLYDVLLHIFTLVFTIVIKYLTVGTNVSFSQNYLYHASLFQNLFTNTLVDFLGSLIIVSSVFMMASLMNSSAIAIAVGIGFIFIGEGLSSALISALIKKIPLIKWNPFNMLNIANQWSNPDYFSTTHLTQTQLINGNILYTLIFIVMSFLFFRKKRV</sequence>
<dbReference type="PANTHER" id="PTHR37305">
    <property type="entry name" value="INTEGRAL MEMBRANE PROTEIN-RELATED"/>
    <property type="match status" value="1"/>
</dbReference>
<dbReference type="KEGG" id="pdm:ADU72_1260"/>
<feature type="transmembrane region" description="Helical" evidence="1">
    <location>
        <begin position="141"/>
        <end position="163"/>
    </location>
</feature>
<dbReference type="Proteomes" id="UP000076244">
    <property type="component" value="Chromosome"/>
</dbReference>
<dbReference type="RefSeq" id="WP_056986019.1">
    <property type="nucleotide sequence ID" value="NZ_BAAAXI010000179.1"/>
</dbReference>
<evidence type="ECO:0000256" key="1">
    <source>
        <dbReference type="SAM" id="Phobius"/>
    </source>
</evidence>
<protein>
    <submittedName>
        <fullName evidence="2">ABC transporter, permease protein</fullName>
    </submittedName>
</protein>
<keyword evidence="4" id="KW-1185">Reference proteome</keyword>
<dbReference type="OrthoDB" id="2295852at2"/>
<proteinExistence type="predicted"/>
<feature type="transmembrane region" description="Helical" evidence="1">
    <location>
        <begin position="95"/>
        <end position="121"/>
    </location>
</feature>
<dbReference type="Pfam" id="PF12730">
    <property type="entry name" value="ABC2_membrane_4"/>
    <property type="match status" value="1"/>
</dbReference>
<name>A0A0R2HM16_9LACO</name>
<feature type="transmembrane region" description="Helical" evidence="1">
    <location>
        <begin position="231"/>
        <end position="250"/>
    </location>
</feature>
<dbReference type="AlphaFoldDB" id="A0A0R2HM16"/>
<evidence type="ECO:0000313" key="5">
    <source>
        <dbReference type="Proteomes" id="UP000076405"/>
    </source>
</evidence>
<keyword evidence="1" id="KW-0812">Transmembrane</keyword>
<evidence type="ECO:0000313" key="4">
    <source>
        <dbReference type="Proteomes" id="UP000076244"/>
    </source>
</evidence>
<dbReference type="GeneID" id="57276234"/>
<dbReference type="EMBL" id="CP012288">
    <property type="protein sequence ID" value="AMV67193.1"/>
    <property type="molecule type" value="Genomic_DNA"/>
</dbReference>
<keyword evidence="1" id="KW-0472">Membrane</keyword>
<evidence type="ECO:0000313" key="3">
    <source>
        <dbReference type="EMBL" id="AMV67193.1"/>
    </source>
</evidence>
<feature type="transmembrane region" description="Helical" evidence="1">
    <location>
        <begin position="170"/>
        <end position="195"/>
    </location>
</feature>
<dbReference type="Proteomes" id="UP000076405">
    <property type="component" value="Chromosome"/>
</dbReference>
<keyword evidence="1" id="KW-1133">Transmembrane helix</keyword>
<accession>A0A0R2HM16</accession>
<feature type="transmembrane region" description="Helical" evidence="1">
    <location>
        <begin position="52"/>
        <end position="74"/>
    </location>
</feature>
<dbReference type="EMBL" id="CP012275">
    <property type="protein sequence ID" value="AMV62922.1"/>
    <property type="molecule type" value="Genomic_DNA"/>
</dbReference>
<dbReference type="PANTHER" id="PTHR37305:SF1">
    <property type="entry name" value="MEMBRANE PROTEIN"/>
    <property type="match status" value="1"/>
</dbReference>
<evidence type="ECO:0000313" key="2">
    <source>
        <dbReference type="EMBL" id="AMV62922.1"/>
    </source>
</evidence>
<feature type="transmembrane region" description="Helical" evidence="1">
    <location>
        <begin position="20"/>
        <end position="40"/>
    </location>
</feature>
<gene>
    <name evidence="2" type="ORF">ADU70_1438</name>
    <name evidence="3" type="ORF">ADU72_1260</name>
</gene>